<evidence type="ECO:0000256" key="1">
    <source>
        <dbReference type="ARBA" id="ARBA00001971"/>
    </source>
</evidence>
<dbReference type="InterPro" id="IPR001486">
    <property type="entry name" value="Hemoglobin_trunc"/>
</dbReference>
<evidence type="ECO:0000313" key="8">
    <source>
        <dbReference type="Proteomes" id="UP000254266"/>
    </source>
</evidence>
<gene>
    <name evidence="7" type="ORF">DIZ80_11020</name>
</gene>
<dbReference type="PANTHER" id="PTHR47366:SF1">
    <property type="entry name" value="TWO-ON-TWO HEMOGLOBIN-3"/>
    <property type="match status" value="1"/>
</dbReference>
<reference evidence="7 8" key="1">
    <citation type="journal article" date="2018" name="ISME J.">
        <title>Endosymbiont genomes yield clues of tubeworm success.</title>
        <authorList>
            <person name="Li Y."/>
            <person name="Liles M.R."/>
            <person name="Halanych K.M."/>
        </authorList>
    </citation>
    <scope>NUCLEOTIDE SEQUENCE [LARGE SCALE GENOMIC DNA]</scope>
    <source>
        <strain evidence="7">A1464</strain>
    </source>
</reference>
<dbReference type="EMBL" id="QFXC01000011">
    <property type="protein sequence ID" value="RDH82798.1"/>
    <property type="molecule type" value="Genomic_DNA"/>
</dbReference>
<dbReference type="InterPro" id="IPR044203">
    <property type="entry name" value="GlbO/GLB3-like"/>
</dbReference>
<dbReference type="InterPro" id="IPR019795">
    <property type="entry name" value="Globin_bac-like_CS"/>
</dbReference>
<keyword evidence="4" id="KW-0479">Metal-binding</keyword>
<protein>
    <submittedName>
        <fullName evidence="7">Hemoglobin-like protein</fullName>
    </submittedName>
</protein>
<comment type="cofactor">
    <cofactor evidence="1">
        <name>heme</name>
        <dbReference type="ChEBI" id="CHEBI:30413"/>
    </cofactor>
</comment>
<keyword evidence="8" id="KW-1185">Reference proteome</keyword>
<dbReference type="PROSITE" id="PS01213">
    <property type="entry name" value="GLOBIN_FAM_2"/>
    <property type="match status" value="1"/>
</dbReference>
<evidence type="ECO:0000256" key="2">
    <source>
        <dbReference type="ARBA" id="ARBA00022448"/>
    </source>
</evidence>
<keyword evidence="2" id="KW-0813">Transport</keyword>
<sequence>MKNTHYESLGGEKSVRELVDRFYDLMDKKSDMTELRELHAPDLTEARKKLFMFLSGWLGGPSLYIEKYGHPRLRQRHISFVIGEIERDQWMSCIQQAMTDMNIESELKQILYDAFYKTADFMRNR</sequence>
<dbReference type="GO" id="GO:0019825">
    <property type="term" value="F:oxygen binding"/>
    <property type="evidence" value="ECO:0007669"/>
    <property type="project" value="InterPro"/>
</dbReference>
<keyword evidence="5" id="KW-0408">Iron</keyword>
<dbReference type="AlphaFoldDB" id="A0A370DD14"/>
<evidence type="ECO:0000256" key="5">
    <source>
        <dbReference type="ARBA" id="ARBA00023004"/>
    </source>
</evidence>
<evidence type="ECO:0000256" key="3">
    <source>
        <dbReference type="ARBA" id="ARBA00022617"/>
    </source>
</evidence>
<dbReference type="PANTHER" id="PTHR47366">
    <property type="entry name" value="TWO-ON-TWO HEMOGLOBIN-3"/>
    <property type="match status" value="1"/>
</dbReference>
<evidence type="ECO:0000313" key="7">
    <source>
        <dbReference type="EMBL" id="RDH82798.1"/>
    </source>
</evidence>
<dbReference type="Pfam" id="PF01152">
    <property type="entry name" value="Bac_globin"/>
    <property type="match status" value="1"/>
</dbReference>
<dbReference type="Proteomes" id="UP000254266">
    <property type="component" value="Unassembled WGS sequence"/>
</dbReference>
<name>A0A370DD14_9GAMM</name>
<comment type="similarity">
    <text evidence="6">Belongs to the truncated hemoglobin family. Group II subfamily.</text>
</comment>
<dbReference type="SUPFAM" id="SSF46458">
    <property type="entry name" value="Globin-like"/>
    <property type="match status" value="1"/>
</dbReference>
<dbReference type="CDD" id="cd14773">
    <property type="entry name" value="TrHb2_PhHbO-like_O"/>
    <property type="match status" value="1"/>
</dbReference>
<evidence type="ECO:0000256" key="6">
    <source>
        <dbReference type="ARBA" id="ARBA00034496"/>
    </source>
</evidence>
<organism evidence="7 8">
    <name type="scientific">endosymbiont of Galathealinum brachiosum</name>
    <dbReference type="NCBI Taxonomy" id="2200906"/>
    <lineage>
        <taxon>Bacteria</taxon>
        <taxon>Pseudomonadati</taxon>
        <taxon>Pseudomonadota</taxon>
        <taxon>Gammaproteobacteria</taxon>
        <taxon>sulfur-oxidizing symbionts</taxon>
    </lineage>
</organism>
<keyword evidence="3" id="KW-0349">Heme</keyword>
<proteinExistence type="inferred from homology"/>
<dbReference type="GO" id="GO:0020037">
    <property type="term" value="F:heme binding"/>
    <property type="evidence" value="ECO:0007669"/>
    <property type="project" value="InterPro"/>
</dbReference>
<dbReference type="InterPro" id="IPR009050">
    <property type="entry name" value="Globin-like_sf"/>
</dbReference>
<comment type="caution">
    <text evidence="7">The sequence shown here is derived from an EMBL/GenBank/DDBJ whole genome shotgun (WGS) entry which is preliminary data.</text>
</comment>
<dbReference type="GO" id="GO:0005344">
    <property type="term" value="F:oxygen carrier activity"/>
    <property type="evidence" value="ECO:0007669"/>
    <property type="project" value="InterPro"/>
</dbReference>
<dbReference type="InterPro" id="IPR012292">
    <property type="entry name" value="Globin/Proto"/>
</dbReference>
<accession>A0A370DD14</accession>
<evidence type="ECO:0000256" key="4">
    <source>
        <dbReference type="ARBA" id="ARBA00022723"/>
    </source>
</evidence>
<dbReference type="Gene3D" id="1.10.490.10">
    <property type="entry name" value="Globins"/>
    <property type="match status" value="1"/>
</dbReference>
<dbReference type="GO" id="GO:0046872">
    <property type="term" value="F:metal ion binding"/>
    <property type="evidence" value="ECO:0007669"/>
    <property type="project" value="UniProtKB-KW"/>
</dbReference>